<dbReference type="PANTHER" id="PTHR47123">
    <property type="entry name" value="F-BOX PROTEIN SKIP23"/>
    <property type="match status" value="1"/>
</dbReference>
<dbReference type="HOGENOM" id="CLU_617375_0_0_1"/>
<dbReference type="AlphaFoldDB" id="M1A632"/>
<dbReference type="InterPro" id="IPR005174">
    <property type="entry name" value="KIB1-4_b-propeller"/>
</dbReference>
<dbReference type="PANTHER" id="PTHR47123:SF12">
    <property type="entry name" value="F-BOX DOMAIN-CONTAINING PROTEIN"/>
    <property type="match status" value="1"/>
</dbReference>
<dbReference type="InParanoid" id="M1A632"/>
<feature type="domain" description="KIB1-4 beta-propeller" evidence="1">
    <location>
        <begin position="195"/>
        <end position="348"/>
    </location>
</feature>
<organism evidence="2 3">
    <name type="scientific">Solanum tuberosum</name>
    <name type="common">Potato</name>
    <dbReference type="NCBI Taxonomy" id="4113"/>
    <lineage>
        <taxon>Eukaryota</taxon>
        <taxon>Viridiplantae</taxon>
        <taxon>Streptophyta</taxon>
        <taxon>Embryophyta</taxon>
        <taxon>Tracheophyta</taxon>
        <taxon>Spermatophyta</taxon>
        <taxon>Magnoliopsida</taxon>
        <taxon>eudicotyledons</taxon>
        <taxon>Gunneridae</taxon>
        <taxon>Pentapetalae</taxon>
        <taxon>asterids</taxon>
        <taxon>lamiids</taxon>
        <taxon>Solanales</taxon>
        <taxon>Solanaceae</taxon>
        <taxon>Solanoideae</taxon>
        <taxon>Solaneae</taxon>
        <taxon>Solanum</taxon>
    </lineage>
</organism>
<dbReference type="eggNOG" id="ENOG502QW71">
    <property type="taxonomic scope" value="Eukaryota"/>
</dbReference>
<sequence length="444" mass="50131">MGISIRDQLFCLKSGGENWTTLKDPSKVVDIIVYKGNFYAVDIYGGTIKYDPSSFNETNVSSSIKMLSSSLFKRWGSKKRLVESGGKLFLVDMFLDTDVKTELHGSQPSWKCPKEIKLYRLDEEQHEWIAVHTLGDQIFYAGDACCFSVSSLNFGDQCRGNCIYYENGGIIVDILGELPPKYYDDDFEDDCVCGGDDKWTTLKDPTSKIVDISVYKGNFYVVDTYGETIMYDPSSFNKTNVSSNVKGLSSSIFNGWGSKKRLVESGAKLYLVDMFLDTDVKAEVHGSQPSWNCPKEIKVYRLDEEQHEWIAVHTLGDQIFFAGDDCCFSVSSSDFGDQCRGNCIYYVNGGITVNMRISPPKYYAYGFEDYLVCGLSKEVKLRYKGLHGHHTGIFSLQDGKLGSLLSFLEYADIFWPPPSWLFTDDDQAASKKFSHFVIDDRHVV</sequence>
<evidence type="ECO:0000313" key="3">
    <source>
        <dbReference type="Proteomes" id="UP000011115"/>
    </source>
</evidence>
<dbReference type="GO" id="GO:0016567">
    <property type="term" value="P:protein ubiquitination"/>
    <property type="evidence" value="ECO:0000318"/>
    <property type="project" value="GO_Central"/>
</dbReference>
<dbReference type="EnsemblPlants" id="PGSC0003DMT400015469">
    <property type="protein sequence ID" value="PGSC0003DMT400015469"/>
    <property type="gene ID" value="PGSC0003DMG400006039"/>
</dbReference>
<keyword evidence="3" id="KW-1185">Reference proteome</keyword>
<protein>
    <submittedName>
        <fullName evidence="2">F-box family protein</fullName>
    </submittedName>
</protein>
<feature type="domain" description="KIB1-4 beta-propeller" evidence="1">
    <location>
        <begin position="8"/>
        <end position="166"/>
    </location>
</feature>
<dbReference type="InterPro" id="IPR051304">
    <property type="entry name" value="SCF_F-box_domain"/>
</dbReference>
<reference evidence="3" key="1">
    <citation type="journal article" date="2011" name="Nature">
        <title>Genome sequence and analysis of the tuber crop potato.</title>
        <authorList>
            <consortium name="The Potato Genome Sequencing Consortium"/>
        </authorList>
    </citation>
    <scope>NUCLEOTIDE SEQUENCE [LARGE SCALE GENOMIC DNA]</scope>
    <source>
        <strain evidence="3">cv. DM1-3 516 R44</strain>
    </source>
</reference>
<dbReference type="Proteomes" id="UP000011115">
    <property type="component" value="Unassembled WGS sequence"/>
</dbReference>
<dbReference type="PaxDb" id="4113-PGSC0003DMT400015469"/>
<reference evidence="2" key="2">
    <citation type="submission" date="2015-06" db="UniProtKB">
        <authorList>
            <consortium name="EnsemblPlants"/>
        </authorList>
    </citation>
    <scope>IDENTIFICATION</scope>
    <source>
        <strain evidence="2">DM1-3 516 R44</strain>
    </source>
</reference>
<accession>M1A632</accession>
<name>M1A632_SOLTU</name>
<dbReference type="Gramene" id="PGSC0003DMT400015469">
    <property type="protein sequence ID" value="PGSC0003DMT400015469"/>
    <property type="gene ID" value="PGSC0003DMG400006039"/>
</dbReference>
<proteinExistence type="predicted"/>
<evidence type="ECO:0000259" key="1">
    <source>
        <dbReference type="Pfam" id="PF03478"/>
    </source>
</evidence>
<dbReference type="Pfam" id="PF03478">
    <property type="entry name" value="Beta-prop_KIB1-4"/>
    <property type="match status" value="2"/>
</dbReference>
<evidence type="ECO:0000313" key="2">
    <source>
        <dbReference type="EnsemblPlants" id="PGSC0003DMT400015469"/>
    </source>
</evidence>